<keyword evidence="2" id="KW-1185">Reference proteome</keyword>
<dbReference type="Proteomes" id="UP000572817">
    <property type="component" value="Unassembled WGS sequence"/>
</dbReference>
<name>A0A8H4J502_9PEZI</name>
<evidence type="ECO:0000313" key="1">
    <source>
        <dbReference type="EMBL" id="KAF4313370.1"/>
    </source>
</evidence>
<comment type="caution">
    <text evidence="1">The sequence shown here is derived from an EMBL/GenBank/DDBJ whole genome shotgun (WGS) entry which is preliminary data.</text>
</comment>
<sequence>MLLSDRNVRVNKVGVRQETTSDFHAKSNAQQKIKNQIVQMRAVKAMMEENALRVLSRTVNAKQIIHVHLMTNHSVVLSDRNDLWKDCNCWDDTKENHPYKAFTIEDLEKAQAILAGLPEISNASPSPIPSPSADASKVTCWNDNVNTVPAKMVTQTGVVDPDTLIYRLREVVCNDKCETPAGIADDTVIIYQNDDKTDCEISVDIDGDIEAWVYRGSPSQGSQWQQCWDSTENIIKKCINNGPNKGWWNGPDYGQFYETGFRPLNGEGAKHEPSSSEKP</sequence>
<dbReference type="OrthoDB" id="4762543at2759"/>
<dbReference type="EMBL" id="WWBZ02000001">
    <property type="protein sequence ID" value="KAF4313370.1"/>
    <property type="molecule type" value="Genomic_DNA"/>
</dbReference>
<organism evidence="1 2">
    <name type="scientific">Botryosphaeria dothidea</name>
    <dbReference type="NCBI Taxonomy" id="55169"/>
    <lineage>
        <taxon>Eukaryota</taxon>
        <taxon>Fungi</taxon>
        <taxon>Dikarya</taxon>
        <taxon>Ascomycota</taxon>
        <taxon>Pezizomycotina</taxon>
        <taxon>Dothideomycetes</taxon>
        <taxon>Dothideomycetes incertae sedis</taxon>
        <taxon>Botryosphaeriales</taxon>
        <taxon>Botryosphaeriaceae</taxon>
        <taxon>Botryosphaeria</taxon>
    </lineage>
</organism>
<evidence type="ECO:0000313" key="2">
    <source>
        <dbReference type="Proteomes" id="UP000572817"/>
    </source>
</evidence>
<dbReference type="AlphaFoldDB" id="A0A8H4J502"/>
<accession>A0A8H4J502</accession>
<proteinExistence type="predicted"/>
<reference evidence="1" key="1">
    <citation type="submission" date="2020-04" db="EMBL/GenBank/DDBJ databases">
        <title>Genome Assembly and Annotation of Botryosphaeria dothidea sdau 11-99, a Latent Pathogen of Apple Fruit Ring Rot in China.</title>
        <authorList>
            <person name="Yu C."/>
            <person name="Diao Y."/>
            <person name="Lu Q."/>
            <person name="Zhao J."/>
            <person name="Cui S."/>
            <person name="Peng C."/>
            <person name="He B."/>
            <person name="Liu H."/>
        </authorList>
    </citation>
    <scope>NUCLEOTIDE SEQUENCE [LARGE SCALE GENOMIC DNA]</scope>
    <source>
        <strain evidence="1">Sdau11-99</strain>
    </source>
</reference>
<gene>
    <name evidence="1" type="ORF">GTA08_BOTSDO01005</name>
</gene>
<protein>
    <submittedName>
        <fullName evidence="1">Uncharacterized protein</fullName>
    </submittedName>
</protein>